<dbReference type="InterPro" id="IPR000073">
    <property type="entry name" value="AB_hydrolase_1"/>
</dbReference>
<evidence type="ECO:0000256" key="1">
    <source>
        <dbReference type="ARBA" id="ARBA00010884"/>
    </source>
</evidence>
<dbReference type="InterPro" id="IPR029058">
    <property type="entry name" value="AB_hydrolase_fold"/>
</dbReference>
<dbReference type="Gene3D" id="3.40.50.1820">
    <property type="entry name" value="alpha/beta hydrolase"/>
    <property type="match status" value="1"/>
</dbReference>
<dbReference type="PIRSF" id="PIRSF005211">
    <property type="entry name" value="Ab_hydro_YheT"/>
    <property type="match status" value="1"/>
</dbReference>
<dbReference type="InterPro" id="IPR000952">
    <property type="entry name" value="AB_hydrolase_4_CS"/>
</dbReference>
<dbReference type="GO" id="GO:0016301">
    <property type="term" value="F:kinase activity"/>
    <property type="evidence" value="ECO:0007669"/>
    <property type="project" value="UniProtKB-KW"/>
</dbReference>
<dbReference type="InterPro" id="IPR050960">
    <property type="entry name" value="AB_hydrolase_4_sf"/>
</dbReference>
<dbReference type="SUPFAM" id="SSF53474">
    <property type="entry name" value="alpha/beta-Hydrolases"/>
    <property type="match status" value="1"/>
</dbReference>
<organism evidence="5">
    <name type="scientific">hydrothermal vent metagenome</name>
    <dbReference type="NCBI Taxonomy" id="652676"/>
    <lineage>
        <taxon>unclassified sequences</taxon>
        <taxon>metagenomes</taxon>
        <taxon>ecological metagenomes</taxon>
    </lineage>
</organism>
<keyword evidence="3 5" id="KW-0378">Hydrolase</keyword>
<keyword evidence="5" id="KW-0418">Kinase</keyword>
<dbReference type="GO" id="GO:0034338">
    <property type="term" value="F:short-chain carboxylesterase activity"/>
    <property type="evidence" value="ECO:0007669"/>
    <property type="project" value="TreeGrafter"/>
</dbReference>
<protein>
    <submittedName>
        <fullName evidence="5">Hydrolase, alpha/beta fold family functionally coupled to Phosphoribulokinase</fullName>
    </submittedName>
</protein>
<feature type="domain" description="AB hydrolase-1" evidence="4">
    <location>
        <begin position="57"/>
        <end position="295"/>
    </location>
</feature>
<dbReference type="PROSITE" id="PS01133">
    <property type="entry name" value="UPF0017"/>
    <property type="match status" value="1"/>
</dbReference>
<sequence length="316" mass="36035">MPHDTFKPAWWLPGGHLQTLFPTLFRVRKPPPLKRERLELDDGDFLDLDWTQEQPGPLVLMLHGLEGSLHSHYASGLLESLNRCGLQSVLMYFRGCSGEPNRLPRSYHSGETGDLQTVLNHINGRYPQRDIYTLGFSLGGNALLKWLGENPQQQQVQRAAAVSVPFDLANASEKLEHGLSRIYQNYLLRKLRRSLHNKAMRIDLPIDTRNLSRLSSFRRFDDEVTAVLHGFDGVDDYYLKSSSRIYVSRIVTPTLIIHALDDPFMTSDAVPDDTMHGSGVTFECYRSGGHVGFVTGSLFRPRYWLDRRITDYFSEA</sequence>
<dbReference type="AlphaFoldDB" id="A0A3B0Z5E8"/>
<reference evidence="5" key="1">
    <citation type="submission" date="2018-06" db="EMBL/GenBank/DDBJ databases">
        <authorList>
            <person name="Zhirakovskaya E."/>
        </authorList>
    </citation>
    <scope>NUCLEOTIDE SEQUENCE</scope>
</reference>
<evidence type="ECO:0000256" key="2">
    <source>
        <dbReference type="ARBA" id="ARBA00022487"/>
    </source>
</evidence>
<name>A0A3B0Z5E8_9ZZZZ</name>
<dbReference type="GO" id="GO:0047372">
    <property type="term" value="F:monoacylglycerol lipase activity"/>
    <property type="evidence" value="ECO:0007669"/>
    <property type="project" value="TreeGrafter"/>
</dbReference>
<gene>
    <name evidence="5" type="ORF">MNBD_GAMMA15-425</name>
</gene>
<evidence type="ECO:0000256" key="3">
    <source>
        <dbReference type="ARBA" id="ARBA00022801"/>
    </source>
</evidence>
<evidence type="ECO:0000259" key="4">
    <source>
        <dbReference type="Pfam" id="PF00561"/>
    </source>
</evidence>
<keyword evidence="5" id="KW-0808">Transferase</keyword>
<dbReference type="EMBL" id="UOFN01000061">
    <property type="protein sequence ID" value="VAW76544.1"/>
    <property type="molecule type" value="Genomic_DNA"/>
</dbReference>
<dbReference type="Pfam" id="PF00561">
    <property type="entry name" value="Abhydrolase_1"/>
    <property type="match status" value="1"/>
</dbReference>
<keyword evidence="2" id="KW-0719">Serine esterase</keyword>
<evidence type="ECO:0000313" key="5">
    <source>
        <dbReference type="EMBL" id="VAW76544.1"/>
    </source>
</evidence>
<dbReference type="NCBIfam" id="NF008218">
    <property type="entry name" value="PRK10985.1"/>
    <property type="match status" value="1"/>
</dbReference>
<dbReference type="PANTHER" id="PTHR10794">
    <property type="entry name" value="ABHYDROLASE DOMAIN-CONTAINING PROTEIN"/>
    <property type="match status" value="1"/>
</dbReference>
<comment type="similarity">
    <text evidence="1">Belongs to the AB hydrolase superfamily. AB hydrolase 4 family.</text>
</comment>
<proteinExistence type="inferred from homology"/>
<dbReference type="InterPro" id="IPR012020">
    <property type="entry name" value="ABHD4"/>
</dbReference>
<accession>A0A3B0Z5E8</accession>
<dbReference type="PANTHER" id="PTHR10794:SF94">
    <property type="entry name" value="ESTERASE YHET-RELATED"/>
    <property type="match status" value="1"/>
</dbReference>